<protein>
    <recommendedName>
        <fullName evidence="1">DUF5675 domain-containing protein</fullName>
    </recommendedName>
</protein>
<sequence>MLVVKLLRTYGDRGTNGEIWIGGDLECCAIELPWRENVRNISCIPEGTYPLAKRYSKRFGWHILVRDVPMRSAILFHPANNAEKELRGCIAPVSELTGDGKGIRSRVAFEKLKETVYAALDQEQEVVLVIERKENV</sequence>
<name>A0A1I6NZL3_9SPHI</name>
<reference evidence="2 3" key="1">
    <citation type="submission" date="2016-10" db="EMBL/GenBank/DDBJ databases">
        <authorList>
            <person name="de Groot N.N."/>
        </authorList>
    </citation>
    <scope>NUCLEOTIDE SEQUENCE [LARGE SCALE GENOMIC DNA]</scope>
    <source>
        <strain evidence="2 3">DSM 22789</strain>
    </source>
</reference>
<feature type="domain" description="DUF5675" evidence="1">
    <location>
        <begin position="6"/>
        <end position="116"/>
    </location>
</feature>
<dbReference type="Proteomes" id="UP000198785">
    <property type="component" value="Unassembled WGS sequence"/>
</dbReference>
<dbReference type="InterPro" id="IPR043732">
    <property type="entry name" value="DUF5675"/>
</dbReference>
<dbReference type="RefSeq" id="WP_244525784.1">
    <property type="nucleotide sequence ID" value="NZ_FOZZ01000001.1"/>
</dbReference>
<accession>A0A1I6NZL3</accession>
<organism evidence="2 3">
    <name type="scientific">Sphingobacterium wenxiniae</name>
    <dbReference type="NCBI Taxonomy" id="683125"/>
    <lineage>
        <taxon>Bacteria</taxon>
        <taxon>Pseudomonadati</taxon>
        <taxon>Bacteroidota</taxon>
        <taxon>Sphingobacteriia</taxon>
        <taxon>Sphingobacteriales</taxon>
        <taxon>Sphingobacteriaceae</taxon>
        <taxon>Sphingobacterium</taxon>
    </lineage>
</organism>
<evidence type="ECO:0000313" key="2">
    <source>
        <dbReference type="EMBL" id="SFS33285.1"/>
    </source>
</evidence>
<dbReference type="STRING" id="683125.SAMN05660206_101192"/>
<gene>
    <name evidence="2" type="ORF">SAMN05660206_101192</name>
</gene>
<dbReference type="Pfam" id="PF18925">
    <property type="entry name" value="DUF5675"/>
    <property type="match status" value="1"/>
</dbReference>
<proteinExistence type="predicted"/>
<evidence type="ECO:0000259" key="1">
    <source>
        <dbReference type="Pfam" id="PF18925"/>
    </source>
</evidence>
<keyword evidence="3" id="KW-1185">Reference proteome</keyword>
<dbReference type="EMBL" id="FOZZ01000001">
    <property type="protein sequence ID" value="SFS33285.1"/>
    <property type="molecule type" value="Genomic_DNA"/>
</dbReference>
<dbReference type="AlphaFoldDB" id="A0A1I6NZL3"/>
<evidence type="ECO:0000313" key="3">
    <source>
        <dbReference type="Proteomes" id="UP000198785"/>
    </source>
</evidence>